<dbReference type="Gene3D" id="2.40.30.10">
    <property type="entry name" value="Translation factors"/>
    <property type="match status" value="2"/>
</dbReference>
<sequence>MAKRVYNIAKELNISSDELVSFLQKQGFDVKSHMSPVDDKMLEVINRHYKHERELAERQRKKKELVMKEVEQIPSETPQQVAEPEVSTEIVEQKQEEITQEVTVEETNLTEEIKQEVETVIKEFEEKVEQPVDVAIEKPVKETPIETESSVIEEKIETPAPAVEKVPEVSQAEEKVESVTEPISQATEKIEEPIVQVEGQKVEPVEGVVDTGRPGKPEGMVYVDFKDKHFKKDRDEKRKRFEREEERRRERDRRKDKFRRRKGEGRFEKEKPRKKEEPVVEGVVHSPDVEALKEETRKKKQAKEKEEKKRKVVEIEDIEIKKPLKKSKRRIEIDEEEIRRRIDQTLAEMEDAGPDFREIIKKRKKKERQEKEERKIEQLEREKRKIKVAEFITVNELANLLGVPASEIIKKCLGLGLVVSINQRLDFDTITLIASDYGFEVERAEEYLEDLIEEEPDRPEDLEPRPPVVTIMGHVDHGKTTLLDYIRQSNIVAGEAGGITQHIGAYQVTLPNGKQITFIDTPGHEAFTAMRARGAQVTDIVVLVVAADDAVMPQTVEAINHALAANVPIIVAINKIDKPEANPDKIKQQLAERGILVEDWGGKYQCVEISAKYGKNVDLLLEKILLEAELMDLKANPKKRARGVVIESKLDKGRGPVGTVLVQNGTLKIGDPFVAGTTFGRVRGMFDERGNRVEIAKPSTPVQVIGFDELPEAGDSFVVVEDEKKAREIANKRAQLKREQTFRQLRAISLSKLSEQIKEGKVKELPVIIKADVNGSVEALSDSLMKLSTDEVKVRIIHKAVGAISESDVLLAQASGAIIIGFNVRPTSSAKKLAESENVEIRLYNIIYNVIEDVKKALEGMLEPEKREEFLGTAEVRETFKISKVGTVAGCFVTEGKIPRNAYVRLIRNGIVIYEGKIASLKRFKDDVKEVEAGLECGIALENYNDIKVGDIIEAFNILEVKRKLEEVKKQ</sequence>
<comment type="function">
    <text evidence="9 10">One of the essential components for the initiation of protein synthesis. Protects formylmethionyl-tRNA from spontaneous hydrolysis and promotes its binding to the 30S ribosomal subunits. Also involved in the hydrolysis of GTP during the formation of the 70S ribosomal complex.</text>
</comment>
<evidence type="ECO:0000256" key="11">
    <source>
        <dbReference type="RuleBase" id="RU000645"/>
    </source>
</evidence>
<dbReference type="GO" id="GO:0003743">
    <property type="term" value="F:translation initiation factor activity"/>
    <property type="evidence" value="ECO:0007669"/>
    <property type="project" value="UniProtKB-UniRule"/>
</dbReference>
<protein>
    <recommendedName>
        <fullName evidence="3 9">Translation initiation factor IF-2</fullName>
    </recommendedName>
</protein>
<dbReference type="SUPFAM" id="SSF50447">
    <property type="entry name" value="Translation proteins"/>
    <property type="match status" value="2"/>
</dbReference>
<dbReference type="FunFam" id="2.40.30.10:FF:000008">
    <property type="entry name" value="Translation initiation factor IF-2"/>
    <property type="match status" value="1"/>
</dbReference>
<proteinExistence type="inferred from homology"/>
<dbReference type="Gene3D" id="3.40.50.300">
    <property type="entry name" value="P-loop containing nucleotide triphosphate hydrolases"/>
    <property type="match status" value="1"/>
</dbReference>
<feature type="domain" description="Tr-type G" evidence="13">
    <location>
        <begin position="464"/>
        <end position="634"/>
    </location>
</feature>
<dbReference type="Proteomes" id="UP000199197">
    <property type="component" value="Unassembled WGS sequence"/>
</dbReference>
<evidence type="ECO:0000313" key="14">
    <source>
        <dbReference type="EMBL" id="CUS99862.1"/>
    </source>
</evidence>
<reference evidence="15" key="1">
    <citation type="submission" date="2015-11" db="EMBL/GenBank/DDBJ databases">
        <authorList>
            <person name="Varghese N."/>
        </authorList>
    </citation>
    <scope>NUCLEOTIDE SEQUENCE [LARGE SCALE GENOMIC DNA]</scope>
    <source>
        <strain evidence="15">JGI-23</strain>
    </source>
</reference>
<dbReference type="InterPro" id="IPR015760">
    <property type="entry name" value="TIF_IF2"/>
</dbReference>
<dbReference type="InterPro" id="IPR023115">
    <property type="entry name" value="TIF_IF2_dom3"/>
</dbReference>
<evidence type="ECO:0000256" key="6">
    <source>
        <dbReference type="ARBA" id="ARBA00022741"/>
    </source>
</evidence>
<dbReference type="SUPFAM" id="SSF52540">
    <property type="entry name" value="P-loop containing nucleoside triphosphate hydrolases"/>
    <property type="match status" value="1"/>
</dbReference>
<feature type="compositionally biased region" description="Basic and acidic residues" evidence="12">
    <location>
        <begin position="287"/>
        <end position="309"/>
    </location>
</feature>
<feature type="binding site" evidence="9">
    <location>
        <begin position="520"/>
        <end position="524"/>
    </location>
    <ligand>
        <name>GTP</name>
        <dbReference type="ChEBI" id="CHEBI:37565"/>
    </ligand>
</feature>
<keyword evidence="15" id="KW-1185">Reference proteome</keyword>
<accession>A0A0P1MVI9</accession>
<dbReference type="InterPro" id="IPR006847">
    <property type="entry name" value="IF2_N"/>
</dbReference>
<dbReference type="Pfam" id="PF00009">
    <property type="entry name" value="GTP_EFTU"/>
    <property type="match status" value="1"/>
</dbReference>
<dbReference type="InterPro" id="IPR005225">
    <property type="entry name" value="Small_GTP-bd"/>
</dbReference>
<evidence type="ECO:0000313" key="15">
    <source>
        <dbReference type="Proteomes" id="UP000199197"/>
    </source>
</evidence>
<name>A0A0P1MVI9_9BACT</name>
<keyword evidence="8 9" id="KW-0342">GTP-binding</keyword>
<evidence type="ECO:0000256" key="10">
    <source>
        <dbReference type="RuleBase" id="RU000644"/>
    </source>
</evidence>
<keyword evidence="6 9" id="KW-0547">Nucleotide-binding</keyword>
<dbReference type="PROSITE" id="PS51722">
    <property type="entry name" value="G_TR_2"/>
    <property type="match status" value="1"/>
</dbReference>
<organism evidence="14 15">
    <name type="scientific">Candidatus Chryseopegocella kryptomonas</name>
    <dbReference type="NCBI Taxonomy" id="1633643"/>
    <lineage>
        <taxon>Bacteria</taxon>
        <taxon>Pseudomonadati</taxon>
        <taxon>Candidatus Kryptoniota</taxon>
        <taxon>Candidatus Chryseopegocella</taxon>
    </lineage>
</organism>
<evidence type="ECO:0000256" key="4">
    <source>
        <dbReference type="ARBA" id="ARBA00022490"/>
    </source>
</evidence>
<evidence type="ECO:0000256" key="2">
    <source>
        <dbReference type="ARBA" id="ARBA00007733"/>
    </source>
</evidence>
<dbReference type="RefSeq" id="WP_092348715.1">
    <property type="nucleotide sequence ID" value="NZ_CZVW01000006.1"/>
</dbReference>
<keyword evidence="7 9" id="KW-0648">Protein biosynthesis</keyword>
<dbReference type="CDD" id="cd03692">
    <property type="entry name" value="mtIF2_IVc"/>
    <property type="match status" value="1"/>
</dbReference>
<dbReference type="InterPro" id="IPR004161">
    <property type="entry name" value="EFTu-like_2"/>
</dbReference>
<dbReference type="Gene3D" id="1.10.10.2480">
    <property type="match status" value="1"/>
</dbReference>
<dbReference type="CDD" id="cd03702">
    <property type="entry name" value="IF2_mtIF2_II"/>
    <property type="match status" value="1"/>
</dbReference>
<dbReference type="EMBL" id="CZVW01000006">
    <property type="protein sequence ID" value="CUS99862.1"/>
    <property type="molecule type" value="Genomic_DNA"/>
</dbReference>
<dbReference type="GO" id="GO:0005525">
    <property type="term" value="F:GTP binding"/>
    <property type="evidence" value="ECO:0007669"/>
    <property type="project" value="UniProtKB-KW"/>
</dbReference>
<keyword evidence="4 9" id="KW-0963">Cytoplasm</keyword>
<comment type="subcellular location">
    <subcellularLocation>
        <location evidence="1 9 11">Cytoplasm</location>
    </subcellularLocation>
</comment>
<comment type="similarity">
    <text evidence="2 9 10">Belongs to the TRAFAC class translation factor GTPase superfamily. Classic translation factor GTPase family. IF-2 subfamily.</text>
</comment>
<dbReference type="InterPro" id="IPR000178">
    <property type="entry name" value="TF_IF2_bacterial-like"/>
</dbReference>
<feature type="compositionally biased region" description="Basic and acidic residues" evidence="12">
    <location>
        <begin position="264"/>
        <end position="278"/>
    </location>
</feature>
<feature type="binding site" evidence="9">
    <location>
        <begin position="574"/>
        <end position="577"/>
    </location>
    <ligand>
        <name>GTP</name>
        <dbReference type="ChEBI" id="CHEBI:37565"/>
    </ligand>
</feature>
<dbReference type="InterPro" id="IPR009000">
    <property type="entry name" value="Transl_B-barrel_sf"/>
</dbReference>
<dbReference type="FunFam" id="2.40.30.10:FF:000007">
    <property type="entry name" value="Translation initiation factor IF-2"/>
    <property type="match status" value="1"/>
</dbReference>
<dbReference type="FunFam" id="3.40.50.10050:FF:000001">
    <property type="entry name" value="Translation initiation factor IF-2"/>
    <property type="match status" value="1"/>
</dbReference>
<dbReference type="NCBIfam" id="TIGR00487">
    <property type="entry name" value="IF-2"/>
    <property type="match status" value="1"/>
</dbReference>
<dbReference type="Pfam" id="PF11987">
    <property type="entry name" value="IF-2"/>
    <property type="match status" value="1"/>
</dbReference>
<dbReference type="GO" id="GO:0005829">
    <property type="term" value="C:cytosol"/>
    <property type="evidence" value="ECO:0007669"/>
    <property type="project" value="TreeGrafter"/>
</dbReference>
<dbReference type="Pfam" id="PF04760">
    <property type="entry name" value="IF2_N"/>
    <property type="match status" value="2"/>
</dbReference>
<dbReference type="PANTHER" id="PTHR43381:SF5">
    <property type="entry name" value="TR-TYPE G DOMAIN-CONTAINING PROTEIN"/>
    <property type="match status" value="1"/>
</dbReference>
<dbReference type="CDD" id="cd01887">
    <property type="entry name" value="IF2_eIF5B"/>
    <property type="match status" value="1"/>
</dbReference>
<dbReference type="InterPro" id="IPR036925">
    <property type="entry name" value="TIF_IF2_dom3_sf"/>
</dbReference>
<dbReference type="Pfam" id="PF03144">
    <property type="entry name" value="GTP_EFTU_D2"/>
    <property type="match status" value="1"/>
</dbReference>
<evidence type="ECO:0000256" key="5">
    <source>
        <dbReference type="ARBA" id="ARBA00022540"/>
    </source>
</evidence>
<dbReference type="HAMAP" id="MF_00100_B">
    <property type="entry name" value="IF_2_B"/>
    <property type="match status" value="1"/>
</dbReference>
<evidence type="ECO:0000256" key="3">
    <source>
        <dbReference type="ARBA" id="ARBA00020675"/>
    </source>
</evidence>
<dbReference type="AlphaFoldDB" id="A0A0P1MVI9"/>
<evidence type="ECO:0000256" key="9">
    <source>
        <dbReference type="HAMAP-Rule" id="MF_00100"/>
    </source>
</evidence>
<keyword evidence="5 9" id="KW-0396">Initiation factor</keyword>
<dbReference type="InterPro" id="IPR053905">
    <property type="entry name" value="EF-G-like_DII"/>
</dbReference>
<feature type="region of interest" description="Disordered" evidence="12">
    <location>
        <begin position="139"/>
        <end position="309"/>
    </location>
</feature>
<dbReference type="InterPro" id="IPR044145">
    <property type="entry name" value="IF2_II"/>
</dbReference>
<evidence type="ECO:0000256" key="7">
    <source>
        <dbReference type="ARBA" id="ARBA00022917"/>
    </source>
</evidence>
<dbReference type="PROSITE" id="PS01176">
    <property type="entry name" value="IF2"/>
    <property type="match status" value="1"/>
</dbReference>
<dbReference type="FunFam" id="3.40.50.300:FF:000019">
    <property type="entry name" value="Translation initiation factor IF-2"/>
    <property type="match status" value="1"/>
</dbReference>
<dbReference type="Pfam" id="PF22042">
    <property type="entry name" value="EF-G_D2"/>
    <property type="match status" value="1"/>
</dbReference>
<dbReference type="OrthoDB" id="9811804at2"/>
<dbReference type="InterPro" id="IPR027417">
    <property type="entry name" value="P-loop_NTPase"/>
</dbReference>
<dbReference type="GO" id="GO:0003924">
    <property type="term" value="F:GTPase activity"/>
    <property type="evidence" value="ECO:0007669"/>
    <property type="project" value="UniProtKB-UniRule"/>
</dbReference>
<evidence type="ECO:0000259" key="13">
    <source>
        <dbReference type="PROSITE" id="PS51722"/>
    </source>
</evidence>
<gene>
    <name evidence="9" type="primary">infB</name>
    <name evidence="14" type="ORF">JGI23_00748</name>
</gene>
<dbReference type="PANTHER" id="PTHR43381">
    <property type="entry name" value="TRANSLATION INITIATION FACTOR IF-2-RELATED"/>
    <property type="match status" value="1"/>
</dbReference>
<evidence type="ECO:0000256" key="12">
    <source>
        <dbReference type="SAM" id="MobiDB-lite"/>
    </source>
</evidence>
<comment type="caution">
    <text evidence="9">Lacks conserved residue(s) required for the propagation of feature annotation.</text>
</comment>
<dbReference type="InterPro" id="IPR000795">
    <property type="entry name" value="T_Tr_GTP-bd_dom"/>
</dbReference>
<dbReference type="Gene3D" id="3.40.50.10050">
    <property type="entry name" value="Translation initiation factor IF- 2, domain 3"/>
    <property type="match status" value="1"/>
</dbReference>
<dbReference type="NCBIfam" id="TIGR00231">
    <property type="entry name" value="small_GTP"/>
    <property type="match status" value="1"/>
</dbReference>
<feature type="compositionally biased region" description="Basic and acidic residues" evidence="12">
    <location>
        <begin position="224"/>
        <end position="255"/>
    </location>
</feature>
<evidence type="ECO:0000256" key="8">
    <source>
        <dbReference type="ARBA" id="ARBA00023134"/>
    </source>
</evidence>
<evidence type="ECO:0000256" key="1">
    <source>
        <dbReference type="ARBA" id="ARBA00004496"/>
    </source>
</evidence>
<feature type="binding site" evidence="9">
    <location>
        <begin position="473"/>
        <end position="480"/>
    </location>
    <ligand>
        <name>GTP</name>
        <dbReference type="ChEBI" id="CHEBI:37565"/>
    </ligand>
</feature>
<dbReference type="SUPFAM" id="SSF52156">
    <property type="entry name" value="Initiation factor IF2/eIF5b, domain 3"/>
    <property type="match status" value="1"/>
</dbReference>